<sequence length="124" mass="13660">MVEYRIELIQVPVADLNRSREFYGTTLGWSVDWDVEVDEKTHFIQVTPPGSAASIAFGRGVSEMQPGSLHALQVVVDSADQALADLTARGVEARGVEDLGWGRFVFFSDPDGNSWAVQELPKHD</sequence>
<keyword evidence="2" id="KW-0223">Dioxygenase</keyword>
<dbReference type="PANTHER" id="PTHR36437:SF2">
    <property type="entry name" value="GLYOXALASE_BLEOMYCIN RESISTANCE PROTEIN_DIOXYGENASE"/>
    <property type="match status" value="1"/>
</dbReference>
<comment type="caution">
    <text evidence="2">The sequence shown here is derived from an EMBL/GenBank/DDBJ whole genome shotgun (WGS) entry which is preliminary data.</text>
</comment>
<dbReference type="AlphaFoldDB" id="A0A852YKV5"/>
<proteinExistence type="predicted"/>
<evidence type="ECO:0000313" key="2">
    <source>
        <dbReference type="EMBL" id="NYG97825.1"/>
    </source>
</evidence>
<keyword evidence="2" id="KW-0560">Oxidoreductase</keyword>
<dbReference type="GO" id="GO:0016829">
    <property type="term" value="F:lyase activity"/>
    <property type="evidence" value="ECO:0007669"/>
    <property type="project" value="UniProtKB-KW"/>
</dbReference>
<dbReference type="Pfam" id="PF00903">
    <property type="entry name" value="Glyoxalase"/>
    <property type="match status" value="1"/>
</dbReference>
<accession>A0A852YKV5</accession>
<reference evidence="2 3" key="1">
    <citation type="submission" date="2020-07" db="EMBL/GenBank/DDBJ databases">
        <title>Sequencing the genomes of 1000 actinobacteria strains.</title>
        <authorList>
            <person name="Klenk H.-P."/>
        </authorList>
    </citation>
    <scope>NUCLEOTIDE SEQUENCE [LARGE SCALE GENOMIC DNA]</scope>
    <source>
        <strain evidence="2 3">DSM 23141</strain>
    </source>
</reference>
<dbReference type="InterPro" id="IPR029068">
    <property type="entry name" value="Glyas_Bleomycin-R_OHBP_Dase"/>
</dbReference>
<gene>
    <name evidence="2" type="ORF">BJ979_000451</name>
</gene>
<organism evidence="2 3">
    <name type="scientific">Schumannella luteola</name>
    <dbReference type="NCBI Taxonomy" id="472059"/>
    <lineage>
        <taxon>Bacteria</taxon>
        <taxon>Bacillati</taxon>
        <taxon>Actinomycetota</taxon>
        <taxon>Actinomycetes</taxon>
        <taxon>Micrococcales</taxon>
        <taxon>Microbacteriaceae</taxon>
        <taxon>Schumannella</taxon>
    </lineage>
</organism>
<dbReference type="Proteomes" id="UP000553888">
    <property type="component" value="Unassembled WGS sequence"/>
</dbReference>
<feature type="domain" description="VOC" evidence="1">
    <location>
        <begin position="5"/>
        <end position="120"/>
    </location>
</feature>
<keyword evidence="2" id="KW-0456">Lyase</keyword>
<dbReference type="GO" id="GO:0051213">
    <property type="term" value="F:dioxygenase activity"/>
    <property type="evidence" value="ECO:0007669"/>
    <property type="project" value="UniProtKB-KW"/>
</dbReference>
<evidence type="ECO:0000259" key="1">
    <source>
        <dbReference type="PROSITE" id="PS51819"/>
    </source>
</evidence>
<keyword evidence="3" id="KW-1185">Reference proteome</keyword>
<dbReference type="PANTHER" id="PTHR36437">
    <property type="entry name" value="GLYOXALASE/BLEOMYCIN RESISTANCE PROTEIN/DIOXYGENASE"/>
    <property type="match status" value="1"/>
</dbReference>
<evidence type="ECO:0000313" key="3">
    <source>
        <dbReference type="Proteomes" id="UP000553888"/>
    </source>
</evidence>
<name>A0A852YKV5_9MICO</name>
<dbReference type="InterPro" id="IPR004360">
    <property type="entry name" value="Glyas_Fos-R_dOase_dom"/>
</dbReference>
<protein>
    <submittedName>
        <fullName evidence="2">Catechol 2,3-dioxygenase-like lactoylglutathione lyase family enzyme</fullName>
    </submittedName>
</protein>
<dbReference type="RefSeq" id="WP_218853415.1">
    <property type="nucleotide sequence ID" value="NZ_JACBZY010000001.1"/>
</dbReference>
<dbReference type="SUPFAM" id="SSF54593">
    <property type="entry name" value="Glyoxalase/Bleomycin resistance protein/Dihydroxybiphenyl dioxygenase"/>
    <property type="match status" value="1"/>
</dbReference>
<dbReference type="InterPro" id="IPR037523">
    <property type="entry name" value="VOC_core"/>
</dbReference>
<dbReference type="EMBL" id="JACBZY010000001">
    <property type="protein sequence ID" value="NYG97825.1"/>
    <property type="molecule type" value="Genomic_DNA"/>
</dbReference>
<dbReference type="Gene3D" id="3.10.180.10">
    <property type="entry name" value="2,3-Dihydroxybiphenyl 1,2-Dioxygenase, domain 1"/>
    <property type="match status" value="1"/>
</dbReference>
<dbReference type="PROSITE" id="PS51819">
    <property type="entry name" value="VOC"/>
    <property type="match status" value="1"/>
</dbReference>